<sequence length="483" mass="53529">MIVPTLPSKTPLPNPQFFILLCIRFSEPIAFTLLFPFVFFMVQDFNMTDDKKMIGYYAGLISSSFAIGEFLSGVPWGMLSDKIGRKPVMMMGLIGTMISMFLFGLSKNLAWAMTTRFMAGILNGNIGVLKTMIGEMTDRTNRAQAFSYASMVFGLGLIIGPALGGFLTHPYERFPLVFGNILFLKKYPYFLPCAVSSLLCAFSFIAAHIFLEETLNRPSLTPNNNLDETAPLMDPISTTSVSAYGEASPKADSASSSTESSVIGFSQNSPRAISKGTFLVMLSNMGLSLIVVMSDELFPFWAGTKVHDGGLGYLPQDIGALNSMMGVVLIAMQLGLYRPLQSRFSTLTLMRWAFILFIPLFAIMPIAKFFVDREQTHVAWILLTAIFSLRTFCNMLGFTSYNILLPESCESKEVLGRINGISQALGSLMRGVGPYLCGVFWSWSLKNELGFPFDYHFTFFTISLISFVMCLIVLKIHPEMVAF</sequence>
<gene>
    <name evidence="1" type="ORF">DSO57_1036533</name>
</gene>
<name>A0ACC2UJK0_9FUNG</name>
<accession>A0ACC2UJK0</accession>
<reference evidence="1" key="1">
    <citation type="submission" date="2022-04" db="EMBL/GenBank/DDBJ databases">
        <title>Genome of the entomopathogenic fungus Entomophthora muscae.</title>
        <authorList>
            <person name="Elya C."/>
            <person name="Lovett B.R."/>
            <person name="Lee E."/>
            <person name="Macias A.M."/>
            <person name="Hajek A.E."/>
            <person name="De Bivort B.L."/>
            <person name="Kasson M.T."/>
            <person name="De Fine Licht H.H."/>
            <person name="Stajich J.E."/>
        </authorList>
    </citation>
    <scope>NUCLEOTIDE SEQUENCE</scope>
    <source>
        <strain evidence="1">Berkeley</strain>
    </source>
</reference>
<evidence type="ECO:0000313" key="2">
    <source>
        <dbReference type="Proteomes" id="UP001165960"/>
    </source>
</evidence>
<organism evidence="1 2">
    <name type="scientific">Entomophthora muscae</name>
    <dbReference type="NCBI Taxonomy" id="34485"/>
    <lineage>
        <taxon>Eukaryota</taxon>
        <taxon>Fungi</taxon>
        <taxon>Fungi incertae sedis</taxon>
        <taxon>Zoopagomycota</taxon>
        <taxon>Entomophthoromycotina</taxon>
        <taxon>Entomophthoromycetes</taxon>
        <taxon>Entomophthorales</taxon>
        <taxon>Entomophthoraceae</taxon>
        <taxon>Entomophthora</taxon>
    </lineage>
</organism>
<dbReference type="Proteomes" id="UP001165960">
    <property type="component" value="Unassembled WGS sequence"/>
</dbReference>
<comment type="caution">
    <text evidence="1">The sequence shown here is derived from an EMBL/GenBank/DDBJ whole genome shotgun (WGS) entry which is preliminary data.</text>
</comment>
<keyword evidence="2" id="KW-1185">Reference proteome</keyword>
<evidence type="ECO:0000313" key="1">
    <source>
        <dbReference type="EMBL" id="KAJ9087112.1"/>
    </source>
</evidence>
<proteinExistence type="predicted"/>
<protein>
    <submittedName>
        <fullName evidence="1">Uncharacterized protein</fullName>
    </submittedName>
</protein>
<dbReference type="EMBL" id="QTSX02000354">
    <property type="protein sequence ID" value="KAJ9087112.1"/>
    <property type="molecule type" value="Genomic_DNA"/>
</dbReference>